<proteinExistence type="inferred from homology"/>
<dbReference type="EMBL" id="JAKJLQ010000001">
    <property type="protein sequence ID" value="MDF6099845.1"/>
    <property type="molecule type" value="Genomic_DNA"/>
</dbReference>
<dbReference type="CDD" id="cd01420">
    <property type="entry name" value="MoaC_PE"/>
    <property type="match status" value="1"/>
</dbReference>
<dbReference type="PANTHER" id="PTHR22960:SF29">
    <property type="entry name" value="CYCLIC PYRANOPTERIN MONOPHOSPHATE SYNTHASE"/>
    <property type="match status" value="1"/>
</dbReference>
<comment type="function">
    <text evidence="6">Catalyzes the conversion of (8S)-3',8-cyclo-7,8-dihydroguanosine 5'-triphosphate to cyclic pyranopterin monophosphate (cPMP).</text>
</comment>
<feature type="active site" evidence="6">
    <location>
        <position position="146"/>
    </location>
</feature>
<dbReference type="InterPro" id="IPR050105">
    <property type="entry name" value="MoCo_biosynth_MoaA/MoaC"/>
</dbReference>
<dbReference type="Pfam" id="PF01967">
    <property type="entry name" value="MoaC"/>
    <property type="match status" value="1"/>
</dbReference>
<dbReference type="InterPro" id="IPR002820">
    <property type="entry name" value="Mopterin_CF_biosynth-C_dom"/>
</dbReference>
<feature type="region of interest" description="Disordered" evidence="7">
    <location>
        <begin position="1"/>
        <end position="38"/>
    </location>
</feature>
<keyword evidence="11" id="KW-1185">Reference proteome</keyword>
<dbReference type="Gene3D" id="3.30.70.640">
    <property type="entry name" value="Molybdopterin cofactor biosynthesis C (MoaC) domain"/>
    <property type="match status" value="1"/>
</dbReference>
<feature type="binding site" evidence="6">
    <location>
        <begin position="95"/>
        <end position="97"/>
    </location>
    <ligand>
        <name>substrate</name>
    </ligand>
</feature>
<evidence type="ECO:0000256" key="6">
    <source>
        <dbReference type="HAMAP-Rule" id="MF_01224"/>
    </source>
</evidence>
<reference evidence="9" key="2">
    <citation type="submission" date="2022-01" db="EMBL/GenBank/DDBJ databases">
        <authorList>
            <person name="Sanchez-Suarez J."/>
            <person name="Villamil L."/>
            <person name="Diaz L.E."/>
        </authorList>
    </citation>
    <scope>NUCLEOTIDE SEQUENCE</scope>
    <source>
        <strain evidence="9">EUFUS-Z928</strain>
    </source>
</reference>
<evidence type="ECO:0000256" key="4">
    <source>
        <dbReference type="ARBA" id="ARBA00023150"/>
    </source>
</evidence>
<evidence type="ECO:0000256" key="7">
    <source>
        <dbReference type="SAM" id="MobiDB-lite"/>
    </source>
</evidence>
<keyword evidence="4 6" id="KW-0501">Molybdenum cofactor biosynthesis</keyword>
<dbReference type="EMBL" id="CP121270">
    <property type="protein sequence ID" value="WFP25990.1"/>
    <property type="molecule type" value="Genomic_DNA"/>
</dbReference>
<evidence type="ECO:0000256" key="3">
    <source>
        <dbReference type="ARBA" id="ARBA00012575"/>
    </source>
</evidence>
<organism evidence="10 12">
    <name type="scientific">Gordonia hongkongensis</name>
    <dbReference type="NCBI Taxonomy" id="1701090"/>
    <lineage>
        <taxon>Bacteria</taxon>
        <taxon>Bacillati</taxon>
        <taxon>Actinomycetota</taxon>
        <taxon>Actinomycetes</taxon>
        <taxon>Mycobacteriales</taxon>
        <taxon>Gordoniaceae</taxon>
        <taxon>Gordonia</taxon>
    </lineage>
</organism>
<sequence>MPPTGTDEGGSDARDTGPAGGSRLSHLDESGTARMVDVGAKPTTKRRAVAAGTFRTTAEVIGHLSESRLPKGDVLATARIAGIMAAKRTDELIPLCHQLALSSVEVDFAIGADTIEVTATVATSGQTGVEMEALTAVAVAGLTLHDMVKAVDRRAQMDGIRLLAKTGGKSGDWYREPSDPAHD</sequence>
<keyword evidence="5 6" id="KW-0456">Lyase</keyword>
<comment type="subunit">
    <text evidence="6">Homohexamer; trimer of dimers.</text>
</comment>
<evidence type="ECO:0000259" key="8">
    <source>
        <dbReference type="Pfam" id="PF01967"/>
    </source>
</evidence>
<name>A0AAX3TAI6_9ACTN</name>
<reference evidence="10" key="3">
    <citation type="submission" date="2023-04" db="EMBL/GenBank/DDBJ databases">
        <title>Complete genome sequence of a phthalic acid esters degrading bacterial strain.</title>
        <authorList>
            <person name="Weng L."/>
            <person name="Jia Y."/>
            <person name="Ren L."/>
        </authorList>
    </citation>
    <scope>NUCLEOTIDE SEQUENCE</scope>
    <source>
        <strain evidence="10">RL-LY01</strain>
    </source>
</reference>
<evidence type="ECO:0000313" key="11">
    <source>
        <dbReference type="Proteomes" id="UP001152308"/>
    </source>
</evidence>
<feature type="binding site" evidence="6">
    <location>
        <begin position="131"/>
        <end position="132"/>
    </location>
    <ligand>
        <name>substrate</name>
    </ligand>
</feature>
<dbReference type="Proteomes" id="UP001213504">
    <property type="component" value="Chromosome"/>
</dbReference>
<reference evidence="9" key="1">
    <citation type="journal article" date="2022" name="Data Brief">
        <title>Draft genome sequence data of Gordonia hongkongensis strain EUFUS-Z928 isolated from the octocoral Eunicea fusca.</title>
        <authorList>
            <person name="Sanchez-Suarez J."/>
            <person name="Diaz L."/>
            <person name="Melo-Bolivar J."/>
            <person name="Villamil L."/>
        </authorList>
    </citation>
    <scope>NUCLEOTIDE SEQUENCE</scope>
    <source>
        <strain evidence="9">EUFUS-Z928</strain>
    </source>
</reference>
<evidence type="ECO:0000256" key="2">
    <source>
        <dbReference type="ARBA" id="ARBA00005046"/>
    </source>
</evidence>
<dbReference type="InterPro" id="IPR023045">
    <property type="entry name" value="MoaC"/>
</dbReference>
<dbReference type="EC" id="4.6.1.17" evidence="3 6"/>
<dbReference type="SUPFAM" id="SSF55040">
    <property type="entry name" value="Molybdenum cofactor biosynthesis protein C, MoaC"/>
    <property type="match status" value="1"/>
</dbReference>
<dbReference type="Proteomes" id="UP001152308">
    <property type="component" value="Unassembled WGS sequence"/>
</dbReference>
<accession>A0AAX3TAI6</accession>
<dbReference type="PANTHER" id="PTHR22960">
    <property type="entry name" value="MOLYBDOPTERIN COFACTOR SYNTHESIS PROTEIN A"/>
    <property type="match status" value="1"/>
</dbReference>
<dbReference type="HAMAP" id="MF_01224_B">
    <property type="entry name" value="MoaC_B"/>
    <property type="match status" value="1"/>
</dbReference>
<protein>
    <recommendedName>
        <fullName evidence="3 6">Cyclic pyranopterin monophosphate synthase</fullName>
        <ecNumber evidence="3 6">4.6.1.17</ecNumber>
    </recommendedName>
    <alternativeName>
        <fullName evidence="6">Molybdenum cofactor biosynthesis protein C</fullName>
    </alternativeName>
</protein>
<dbReference type="AlphaFoldDB" id="A0AAX3TAI6"/>
<evidence type="ECO:0000313" key="9">
    <source>
        <dbReference type="EMBL" id="MDF6099845.1"/>
    </source>
</evidence>
<dbReference type="GO" id="GO:0006777">
    <property type="term" value="P:Mo-molybdopterin cofactor biosynthetic process"/>
    <property type="evidence" value="ECO:0007669"/>
    <property type="project" value="UniProtKB-UniRule"/>
</dbReference>
<dbReference type="InterPro" id="IPR047594">
    <property type="entry name" value="MoaC_bact/euk"/>
</dbReference>
<comment type="catalytic activity">
    <reaction evidence="1 6">
        <text>(8S)-3',8-cyclo-7,8-dihydroguanosine 5'-triphosphate = cyclic pyranopterin phosphate + diphosphate</text>
        <dbReference type="Rhea" id="RHEA:49580"/>
        <dbReference type="ChEBI" id="CHEBI:33019"/>
        <dbReference type="ChEBI" id="CHEBI:59648"/>
        <dbReference type="ChEBI" id="CHEBI:131766"/>
        <dbReference type="EC" id="4.6.1.17"/>
    </reaction>
</comment>
<dbReference type="NCBIfam" id="TIGR00581">
    <property type="entry name" value="moaC"/>
    <property type="match status" value="1"/>
</dbReference>
<evidence type="ECO:0000313" key="12">
    <source>
        <dbReference type="Proteomes" id="UP001213504"/>
    </source>
</evidence>
<feature type="domain" description="Molybdopterin cofactor biosynthesis C (MoaC)" evidence="8">
    <location>
        <begin position="35"/>
        <end position="168"/>
    </location>
</feature>
<gene>
    <name evidence="6 10" type="primary">moaC</name>
    <name evidence="9" type="ORF">L2299_02145</name>
    <name evidence="10" type="ORF">P9A14_05635</name>
</gene>
<dbReference type="RefSeq" id="WP_165630419.1">
    <property type="nucleotide sequence ID" value="NZ_CBDRMI010000018.1"/>
</dbReference>
<evidence type="ECO:0000313" key="10">
    <source>
        <dbReference type="EMBL" id="WFP25990.1"/>
    </source>
</evidence>
<dbReference type="GO" id="GO:0061799">
    <property type="term" value="F:cyclic pyranopterin monophosphate synthase activity"/>
    <property type="evidence" value="ECO:0007669"/>
    <property type="project" value="UniProtKB-UniRule"/>
</dbReference>
<evidence type="ECO:0000256" key="5">
    <source>
        <dbReference type="ARBA" id="ARBA00023239"/>
    </source>
</evidence>
<comment type="pathway">
    <text evidence="2 6">Cofactor biosynthesis; molybdopterin biosynthesis.</text>
</comment>
<dbReference type="InterPro" id="IPR036522">
    <property type="entry name" value="MoaC_sf"/>
</dbReference>
<evidence type="ECO:0000256" key="1">
    <source>
        <dbReference type="ARBA" id="ARBA00001637"/>
    </source>
</evidence>
<comment type="similarity">
    <text evidence="6">Belongs to the MoaC family.</text>
</comment>
<dbReference type="NCBIfam" id="NF006870">
    <property type="entry name" value="PRK09364.1"/>
    <property type="match status" value="1"/>
</dbReference>